<evidence type="ECO:0000259" key="7">
    <source>
        <dbReference type="PROSITE" id="PS51189"/>
    </source>
</evidence>
<dbReference type="EC" id="2.7.11.1" evidence="1"/>
<keyword evidence="4" id="KW-0418">Kinase</keyword>
<dbReference type="EMBL" id="JANEYF010001724">
    <property type="protein sequence ID" value="KAJ8958552.1"/>
    <property type="molecule type" value="Genomic_DNA"/>
</dbReference>
<dbReference type="Gene3D" id="3.30.1010.10">
    <property type="entry name" value="Phosphatidylinositol 3-kinase Catalytic Subunit, Chain A, domain 4"/>
    <property type="match status" value="1"/>
</dbReference>
<feature type="domain" description="PI3K/PI4K catalytic" evidence="6">
    <location>
        <begin position="224"/>
        <end position="551"/>
    </location>
</feature>
<protein>
    <recommendedName>
        <fullName evidence="1">non-specific serine/threonine protein kinase</fullName>
        <ecNumber evidence="1">2.7.11.1</ecNumber>
    </recommendedName>
</protein>
<dbReference type="PROSITE" id="PS50290">
    <property type="entry name" value="PI3_4_KINASE_3"/>
    <property type="match status" value="1"/>
</dbReference>
<evidence type="ECO:0000313" key="9">
    <source>
        <dbReference type="EMBL" id="KAJ8958552.1"/>
    </source>
</evidence>
<evidence type="ECO:0000256" key="2">
    <source>
        <dbReference type="ARBA" id="ARBA00022679"/>
    </source>
</evidence>
<dbReference type="PROSITE" id="PS51190">
    <property type="entry name" value="FATC"/>
    <property type="match status" value="1"/>
</dbReference>
<dbReference type="GO" id="GO:0006302">
    <property type="term" value="P:double-strand break repair"/>
    <property type="evidence" value="ECO:0007669"/>
    <property type="project" value="TreeGrafter"/>
</dbReference>
<reference evidence="9" key="1">
    <citation type="journal article" date="2023" name="Insect Mol. Biol.">
        <title>Genome sequencing provides insights into the evolution of gene families encoding plant cell wall-degrading enzymes in longhorned beetles.</title>
        <authorList>
            <person name="Shin N.R."/>
            <person name="Okamura Y."/>
            <person name="Kirsch R."/>
            <person name="Pauchet Y."/>
        </authorList>
    </citation>
    <scope>NUCLEOTIDE SEQUENCE</scope>
    <source>
        <strain evidence="9">RBIC_L_NR</strain>
    </source>
</reference>
<feature type="domain" description="FAT" evidence="7">
    <location>
        <begin position="1"/>
        <end position="46"/>
    </location>
</feature>
<dbReference type="CDD" id="cd05172">
    <property type="entry name" value="PIKKc_DNA-PK"/>
    <property type="match status" value="1"/>
</dbReference>
<organism evidence="9 10">
    <name type="scientific">Rhamnusium bicolor</name>
    <dbReference type="NCBI Taxonomy" id="1586634"/>
    <lineage>
        <taxon>Eukaryota</taxon>
        <taxon>Metazoa</taxon>
        <taxon>Ecdysozoa</taxon>
        <taxon>Arthropoda</taxon>
        <taxon>Hexapoda</taxon>
        <taxon>Insecta</taxon>
        <taxon>Pterygota</taxon>
        <taxon>Neoptera</taxon>
        <taxon>Endopterygota</taxon>
        <taxon>Coleoptera</taxon>
        <taxon>Polyphaga</taxon>
        <taxon>Cucujiformia</taxon>
        <taxon>Chrysomeloidea</taxon>
        <taxon>Cerambycidae</taxon>
        <taxon>Lepturinae</taxon>
        <taxon>Rhagiini</taxon>
        <taxon>Rhamnusium</taxon>
    </lineage>
</organism>
<name>A0AAV8Z3A9_9CUCU</name>
<dbReference type="Pfam" id="PF00454">
    <property type="entry name" value="PI3_PI4_kinase"/>
    <property type="match status" value="1"/>
</dbReference>
<comment type="caution">
    <text evidence="9">The sequence shown here is derived from an EMBL/GenBank/DDBJ whole genome shotgun (WGS) entry which is preliminary data.</text>
</comment>
<evidence type="ECO:0000256" key="3">
    <source>
        <dbReference type="ARBA" id="ARBA00022741"/>
    </source>
</evidence>
<dbReference type="PANTHER" id="PTHR11139:SF68">
    <property type="entry name" value="DNA-DEPENDENT PROTEIN KINASE CATALYTIC SUBUNIT"/>
    <property type="match status" value="1"/>
</dbReference>
<keyword evidence="3" id="KW-0547">Nucleotide-binding</keyword>
<dbReference type="InterPro" id="IPR036940">
    <property type="entry name" value="PI3/4_kinase_cat_sf"/>
</dbReference>
<dbReference type="GO" id="GO:0005634">
    <property type="term" value="C:nucleus"/>
    <property type="evidence" value="ECO:0007669"/>
    <property type="project" value="TreeGrafter"/>
</dbReference>
<proteinExistence type="predicted"/>
<feature type="domain" description="FATC" evidence="8">
    <location>
        <begin position="583"/>
        <end position="615"/>
    </location>
</feature>
<dbReference type="Pfam" id="PF02260">
    <property type="entry name" value="FATC"/>
    <property type="match status" value="1"/>
</dbReference>
<dbReference type="GO" id="GO:0004677">
    <property type="term" value="F:DNA-dependent protein kinase activity"/>
    <property type="evidence" value="ECO:0007669"/>
    <property type="project" value="InterPro"/>
</dbReference>
<dbReference type="GO" id="GO:0005524">
    <property type="term" value="F:ATP binding"/>
    <property type="evidence" value="ECO:0007669"/>
    <property type="project" value="UniProtKB-KW"/>
</dbReference>
<dbReference type="GO" id="GO:0008630">
    <property type="term" value="P:intrinsic apoptotic signaling pathway in response to DNA damage"/>
    <property type="evidence" value="ECO:0007669"/>
    <property type="project" value="TreeGrafter"/>
</dbReference>
<dbReference type="GO" id="GO:0000723">
    <property type="term" value="P:telomere maintenance"/>
    <property type="evidence" value="ECO:0007669"/>
    <property type="project" value="TreeGrafter"/>
</dbReference>
<dbReference type="InterPro" id="IPR014009">
    <property type="entry name" value="PIK_FAT"/>
</dbReference>
<dbReference type="PROSITE" id="PS00915">
    <property type="entry name" value="PI3_4_KINASE_1"/>
    <property type="match status" value="1"/>
</dbReference>
<dbReference type="InterPro" id="IPR003152">
    <property type="entry name" value="FATC_dom"/>
</dbReference>
<sequence length="615" mass="70397">MFLGWIPQLLANVDSQKIFAISKVIIRIAEAYPQAIMYPYRLSKENYNFKDNNVADEARFLINSLDKLLLSDEMVDKFLRALSYVSVPAGVLRYYVGKMYNSDNENNITANQNSIMDEIFGETPDSGKVSNMQGNMFKKIGKFKKDFAKMMGTKKTKMKDDLKKINGELANMLKSEKASSLLKDYCPWLANFSANRLSIDLEIPGQYDGQKLPLTQHHVKISGFCPNVHVMSSLRKPIKLTILGLDTKEYPFLVKFGEDIRQDQRIQQLFGLMNDIFKSDTSYACADLDILTYQVIPLTSNLGIIQWINDTQPLSDFIIKSLKDKKTFDKISNDYINRLYKAQDAIHIYGLSAMKYNRDKTISFYRSLVNKIPWDVMRTSFWSLSTNTKNYIALRNNFIKSYAVLCTCQWILGIGDRHLNNSLICVRNGKVLGIDFGHAFGTGTQILPVPELVPFRLTPHIVSLMEPLKERGQFRESMIHSLRALRVNYTSLLATMNVFIEEPSLDWLEHASKFESTSKEKTHNWYPNVKVDQARRKLQGASSTKIVIEDLIAGQKVPKYTEAYVKLVAGLPEHDVRAKFVDENLTVESQVDCLIDHATDYNLLGRMYVGWMPFV</sequence>
<keyword evidence="2" id="KW-0808">Transferase</keyword>
<evidence type="ECO:0000259" key="8">
    <source>
        <dbReference type="PROSITE" id="PS51190"/>
    </source>
</evidence>
<dbReference type="PANTHER" id="PTHR11139">
    <property type="entry name" value="ATAXIA TELANGIECTASIA MUTATED ATM -RELATED"/>
    <property type="match status" value="1"/>
</dbReference>
<evidence type="ECO:0000259" key="6">
    <source>
        <dbReference type="PROSITE" id="PS50290"/>
    </source>
</evidence>
<gene>
    <name evidence="9" type="ORF">NQ314_006391</name>
</gene>
<accession>A0AAV8Z3A9</accession>
<dbReference type="SUPFAM" id="SSF56112">
    <property type="entry name" value="Protein kinase-like (PK-like)"/>
    <property type="match status" value="1"/>
</dbReference>
<dbReference type="PROSITE" id="PS51189">
    <property type="entry name" value="FAT"/>
    <property type="match status" value="1"/>
</dbReference>
<evidence type="ECO:0000256" key="5">
    <source>
        <dbReference type="ARBA" id="ARBA00022840"/>
    </source>
</evidence>
<dbReference type="InterPro" id="IPR011009">
    <property type="entry name" value="Kinase-like_dom_sf"/>
</dbReference>
<dbReference type="SMART" id="SM01343">
    <property type="entry name" value="FATC"/>
    <property type="match status" value="1"/>
</dbReference>
<dbReference type="InterPro" id="IPR018936">
    <property type="entry name" value="PI3/4_kinase_CS"/>
</dbReference>
<dbReference type="InterPro" id="IPR037706">
    <property type="entry name" value="DNA-PK_dom"/>
</dbReference>
<dbReference type="Proteomes" id="UP001162156">
    <property type="component" value="Unassembled WGS sequence"/>
</dbReference>
<dbReference type="InterPro" id="IPR000403">
    <property type="entry name" value="PI3/4_kinase_cat_dom"/>
</dbReference>
<evidence type="ECO:0000256" key="4">
    <source>
        <dbReference type="ARBA" id="ARBA00022777"/>
    </source>
</evidence>
<evidence type="ECO:0000313" key="10">
    <source>
        <dbReference type="Proteomes" id="UP001162156"/>
    </source>
</evidence>
<dbReference type="SMART" id="SM00146">
    <property type="entry name" value="PI3Kc"/>
    <property type="match status" value="1"/>
</dbReference>
<keyword evidence="10" id="KW-1185">Reference proteome</keyword>
<dbReference type="Gene3D" id="1.10.1070.11">
    <property type="entry name" value="Phosphatidylinositol 3-/4-kinase, catalytic domain"/>
    <property type="match status" value="1"/>
</dbReference>
<dbReference type="AlphaFoldDB" id="A0AAV8Z3A9"/>
<keyword evidence="5" id="KW-0067">ATP-binding</keyword>
<evidence type="ECO:0000256" key="1">
    <source>
        <dbReference type="ARBA" id="ARBA00012513"/>
    </source>
</evidence>
<dbReference type="InterPro" id="IPR050517">
    <property type="entry name" value="DDR_Repair_Kinase"/>
</dbReference>